<dbReference type="CDD" id="cd05233">
    <property type="entry name" value="SDR_c"/>
    <property type="match status" value="1"/>
</dbReference>
<proteinExistence type="inferred from homology"/>
<organism evidence="3 4">
    <name type="scientific">Termitidicoccus mucosus</name>
    <dbReference type="NCBI Taxonomy" id="1184151"/>
    <lineage>
        <taxon>Bacteria</taxon>
        <taxon>Pseudomonadati</taxon>
        <taxon>Verrucomicrobiota</taxon>
        <taxon>Opitutia</taxon>
        <taxon>Opitutales</taxon>
        <taxon>Opitutaceae</taxon>
        <taxon>Termitidicoccus</taxon>
    </lineage>
</organism>
<dbReference type="InterPro" id="IPR020904">
    <property type="entry name" value="Sc_DH/Rdtase_CS"/>
</dbReference>
<dbReference type="AlphaFoldDB" id="A0A178IG74"/>
<dbReference type="InterPro" id="IPR002347">
    <property type="entry name" value="SDR_fam"/>
</dbReference>
<keyword evidence="4" id="KW-1185">Reference proteome</keyword>
<dbReference type="PROSITE" id="PS00061">
    <property type="entry name" value="ADH_SHORT"/>
    <property type="match status" value="1"/>
</dbReference>
<dbReference type="Pfam" id="PF13561">
    <property type="entry name" value="adh_short_C2"/>
    <property type="match status" value="1"/>
</dbReference>
<dbReference type="PANTHER" id="PTHR43669:SF3">
    <property type="entry name" value="ALCOHOL DEHYDROGENASE, PUTATIVE (AFU_ORTHOLOGUE AFUA_3G03445)-RELATED"/>
    <property type="match status" value="1"/>
</dbReference>
<keyword evidence="2" id="KW-0560">Oxidoreductase</keyword>
<gene>
    <name evidence="3" type="ORF">AW736_18670</name>
</gene>
<reference evidence="3 4" key="1">
    <citation type="submission" date="2016-01" db="EMBL/GenBank/DDBJ databases">
        <title>High potential of lignocellulose degradation of a new Verrucomicrobia species.</title>
        <authorList>
            <person name="Wang Y."/>
            <person name="Shi Y."/>
            <person name="Qiu Z."/>
            <person name="Liu S."/>
            <person name="Yang H."/>
        </authorList>
    </citation>
    <scope>NUCLEOTIDE SEQUENCE [LARGE SCALE GENOMIC DNA]</scope>
    <source>
        <strain evidence="3 4">TSB47</strain>
    </source>
</reference>
<sequence>MSHQQLNGLCALVTGAADGLGLEIVRAFAAEGAAVALLDINLAGAESAAAELREKGARAVALPCDVAQTAQVDQAVGSAARELGGLDIVVNNAAIALPGDPAAITDADWQRVIDTNLTSVFRVIRAALPHLRARGGGSIINLASTQAHRSWDDWTAYAAAKGGVLAMTRQLAGQLGPENIRVNSISPGAINTPMNDRLVAREGPALLEKWRGMHALGRMGEPPEVAAAAVLLAGPGGAFISGTDILVDGGLCVLPHFPRGKS</sequence>
<dbReference type="PRINTS" id="PR00081">
    <property type="entry name" value="GDHRDH"/>
</dbReference>
<dbReference type="EMBL" id="LRRQ01000144">
    <property type="protein sequence ID" value="OAM88099.1"/>
    <property type="molecule type" value="Genomic_DNA"/>
</dbReference>
<dbReference type="PANTHER" id="PTHR43669">
    <property type="entry name" value="5-KETO-D-GLUCONATE 5-REDUCTASE"/>
    <property type="match status" value="1"/>
</dbReference>
<evidence type="ECO:0008006" key="5">
    <source>
        <dbReference type="Google" id="ProtNLM"/>
    </source>
</evidence>
<dbReference type="GO" id="GO:0016491">
    <property type="term" value="F:oxidoreductase activity"/>
    <property type="evidence" value="ECO:0007669"/>
    <property type="project" value="UniProtKB-KW"/>
</dbReference>
<comment type="similarity">
    <text evidence="1">Belongs to the short-chain dehydrogenases/reductases (SDR) family.</text>
</comment>
<dbReference type="Proteomes" id="UP000078486">
    <property type="component" value="Unassembled WGS sequence"/>
</dbReference>
<evidence type="ECO:0000313" key="3">
    <source>
        <dbReference type="EMBL" id="OAM88099.1"/>
    </source>
</evidence>
<dbReference type="RefSeq" id="WP_068771819.1">
    <property type="nucleotide sequence ID" value="NZ_CP109796.1"/>
</dbReference>
<dbReference type="PRINTS" id="PR00080">
    <property type="entry name" value="SDRFAMILY"/>
</dbReference>
<dbReference type="OrthoDB" id="9803333at2"/>
<comment type="caution">
    <text evidence="3">The sequence shown here is derived from an EMBL/GenBank/DDBJ whole genome shotgun (WGS) entry which is preliminary data.</text>
</comment>
<evidence type="ECO:0000256" key="1">
    <source>
        <dbReference type="ARBA" id="ARBA00006484"/>
    </source>
</evidence>
<dbReference type="Gene3D" id="3.40.50.720">
    <property type="entry name" value="NAD(P)-binding Rossmann-like Domain"/>
    <property type="match status" value="1"/>
</dbReference>
<dbReference type="FunFam" id="3.40.50.720:FF:000084">
    <property type="entry name" value="Short-chain dehydrogenase reductase"/>
    <property type="match status" value="1"/>
</dbReference>
<dbReference type="NCBIfam" id="NF005559">
    <property type="entry name" value="PRK07231.1"/>
    <property type="match status" value="1"/>
</dbReference>
<evidence type="ECO:0000313" key="4">
    <source>
        <dbReference type="Proteomes" id="UP000078486"/>
    </source>
</evidence>
<accession>A0A178IG74</accession>
<name>A0A178IG74_9BACT</name>
<dbReference type="SUPFAM" id="SSF51735">
    <property type="entry name" value="NAD(P)-binding Rossmann-fold domains"/>
    <property type="match status" value="1"/>
</dbReference>
<dbReference type="STRING" id="1184151.AW736_18670"/>
<dbReference type="InterPro" id="IPR036291">
    <property type="entry name" value="NAD(P)-bd_dom_sf"/>
</dbReference>
<evidence type="ECO:0000256" key="2">
    <source>
        <dbReference type="ARBA" id="ARBA00023002"/>
    </source>
</evidence>
<protein>
    <recommendedName>
        <fullName evidence="5">Short-chain dehydrogenase</fullName>
    </recommendedName>
</protein>